<organism evidence="7 8">
    <name type="scientific">Kluyveromyces dobzhanskii CBS 2104</name>
    <dbReference type="NCBI Taxonomy" id="1427455"/>
    <lineage>
        <taxon>Eukaryota</taxon>
        <taxon>Fungi</taxon>
        <taxon>Dikarya</taxon>
        <taxon>Ascomycota</taxon>
        <taxon>Saccharomycotina</taxon>
        <taxon>Saccharomycetes</taxon>
        <taxon>Saccharomycetales</taxon>
        <taxon>Saccharomycetaceae</taxon>
        <taxon>Kluyveromyces</taxon>
    </lineage>
</organism>
<accession>A0A0A8KZ45</accession>
<comment type="caution">
    <text evidence="7">The sequence shown here is derived from an EMBL/GenBank/DDBJ whole genome shotgun (WGS) entry which is preliminary data.</text>
</comment>
<dbReference type="PANTHER" id="PTHR11761">
    <property type="entry name" value="50S/60S RIBOSOMAL PROTEIN L14/L23"/>
    <property type="match status" value="1"/>
</dbReference>
<dbReference type="FunFam" id="2.40.150.20:FF:000005">
    <property type="entry name" value="50S ribosomal protein L14"/>
    <property type="match status" value="1"/>
</dbReference>
<dbReference type="CDD" id="cd00337">
    <property type="entry name" value="Ribosomal_uL14"/>
    <property type="match status" value="1"/>
</dbReference>
<dbReference type="PANTHER" id="PTHR11761:SF3">
    <property type="entry name" value="LARGE RIBOSOMAL SUBUNIT PROTEIN UL14M"/>
    <property type="match status" value="1"/>
</dbReference>
<evidence type="ECO:0000256" key="6">
    <source>
        <dbReference type="RuleBase" id="RU003949"/>
    </source>
</evidence>
<dbReference type="InterPro" id="IPR005745">
    <property type="entry name" value="Ribosomal_uL14_bac-type"/>
</dbReference>
<dbReference type="SUPFAM" id="SSF50193">
    <property type="entry name" value="Ribosomal protein L14"/>
    <property type="match status" value="1"/>
</dbReference>
<evidence type="ECO:0000256" key="4">
    <source>
        <dbReference type="ARBA" id="ARBA00037226"/>
    </source>
</evidence>
<dbReference type="EMBL" id="CCBQ010000004">
    <property type="protein sequence ID" value="CDO91833.1"/>
    <property type="molecule type" value="Genomic_DNA"/>
</dbReference>
<sequence>MIYLKSFLKVIDNSGAQIAECIKVLGKGSPKSPGRIGDKIVCVVKKAKPLTQTITGQSNNNRVKKGDIVHAVVVRTKQRNMIRPDGSMIAFGDNACVLINKNNGEPLGSRIMGNDGVVGRELREKGYNKICALASKVL</sequence>
<dbReference type="InterPro" id="IPR036853">
    <property type="entry name" value="Ribosomal_uL14_sf"/>
</dbReference>
<evidence type="ECO:0000256" key="2">
    <source>
        <dbReference type="ARBA" id="ARBA00022980"/>
    </source>
</evidence>
<keyword evidence="2 6" id="KW-0689">Ribosomal protein</keyword>
<evidence type="ECO:0000313" key="7">
    <source>
        <dbReference type="EMBL" id="CDO91833.1"/>
    </source>
</evidence>
<name>A0A0A8KZ45_9SACH</name>
<dbReference type="GO" id="GO:0005762">
    <property type="term" value="C:mitochondrial large ribosomal subunit"/>
    <property type="evidence" value="ECO:0007669"/>
    <property type="project" value="TreeGrafter"/>
</dbReference>
<evidence type="ECO:0000256" key="3">
    <source>
        <dbReference type="ARBA" id="ARBA00023274"/>
    </source>
</evidence>
<dbReference type="Proteomes" id="UP000031516">
    <property type="component" value="Unassembled WGS sequence"/>
</dbReference>
<evidence type="ECO:0000256" key="5">
    <source>
        <dbReference type="ARBA" id="ARBA00040118"/>
    </source>
</evidence>
<dbReference type="GO" id="GO:0003735">
    <property type="term" value="F:structural constituent of ribosome"/>
    <property type="evidence" value="ECO:0007669"/>
    <property type="project" value="InterPro"/>
</dbReference>
<dbReference type="Pfam" id="PF00238">
    <property type="entry name" value="Ribosomal_L14"/>
    <property type="match status" value="1"/>
</dbReference>
<dbReference type="AlphaFoldDB" id="A0A0A8KZ45"/>
<comment type="similarity">
    <text evidence="1 6">Belongs to the universal ribosomal protein uL14 family.</text>
</comment>
<dbReference type="InterPro" id="IPR000218">
    <property type="entry name" value="Ribosomal_uL14"/>
</dbReference>
<dbReference type="PROSITE" id="PS00049">
    <property type="entry name" value="RIBOSOMAL_L14"/>
    <property type="match status" value="1"/>
</dbReference>
<reference evidence="7 8" key="1">
    <citation type="submission" date="2014-03" db="EMBL/GenBank/DDBJ databases">
        <title>The genome of Kluyveromyces dobzhanskii.</title>
        <authorList>
            <person name="Nystedt B."/>
            <person name="Astrom S."/>
        </authorList>
    </citation>
    <scope>NUCLEOTIDE SEQUENCE [LARGE SCALE GENOMIC DNA]</scope>
    <source>
        <strain evidence="7 8">CBS 2104</strain>
    </source>
</reference>
<dbReference type="NCBIfam" id="TIGR01067">
    <property type="entry name" value="rplN_bact"/>
    <property type="match status" value="1"/>
</dbReference>
<keyword evidence="3 6" id="KW-0687">Ribonucleoprotein</keyword>
<dbReference type="InterPro" id="IPR019972">
    <property type="entry name" value="Ribosomal_uL14_CS"/>
</dbReference>
<comment type="function">
    <text evidence="4">Component of the mitochondrial ribosome (mitoribosome), a dedicated translation machinery responsible for the synthesis of mitochondrial genome-encoded proteins, including at least some of the essential transmembrane subunits of the mitochondrial respiratory chain. The mitoribosomes are attached to the mitochondrial inner membrane and translation products are cotranslationally integrated into the membrane.</text>
</comment>
<dbReference type="Gene3D" id="2.40.150.20">
    <property type="entry name" value="Ribosomal protein L14"/>
    <property type="match status" value="1"/>
</dbReference>
<dbReference type="SMART" id="SM01374">
    <property type="entry name" value="Ribosomal_L14"/>
    <property type="match status" value="1"/>
</dbReference>
<dbReference type="GO" id="GO:0070180">
    <property type="term" value="F:large ribosomal subunit rRNA binding"/>
    <property type="evidence" value="ECO:0007669"/>
    <property type="project" value="TreeGrafter"/>
</dbReference>
<dbReference type="OrthoDB" id="274765at2759"/>
<dbReference type="GO" id="GO:0006412">
    <property type="term" value="P:translation"/>
    <property type="evidence" value="ECO:0007669"/>
    <property type="project" value="InterPro"/>
</dbReference>
<evidence type="ECO:0000313" key="8">
    <source>
        <dbReference type="Proteomes" id="UP000031516"/>
    </source>
</evidence>
<dbReference type="HAMAP" id="MF_01367">
    <property type="entry name" value="Ribosomal_uL14"/>
    <property type="match status" value="1"/>
</dbReference>
<keyword evidence="8" id="KW-1185">Reference proteome</keyword>
<evidence type="ECO:0000256" key="1">
    <source>
        <dbReference type="ARBA" id="ARBA00010745"/>
    </source>
</evidence>
<gene>
    <name evidence="7" type="ORF">KLDO_g166</name>
</gene>
<protein>
    <recommendedName>
        <fullName evidence="5">Large ribosomal subunit protein uL14m</fullName>
    </recommendedName>
</protein>
<proteinExistence type="inferred from homology"/>